<comment type="caution">
    <text evidence="2">The sequence shown here is derived from an EMBL/GenBank/DDBJ whole genome shotgun (WGS) entry which is preliminary data.</text>
</comment>
<dbReference type="Proteomes" id="UP001651158">
    <property type="component" value="Unassembled WGS sequence"/>
</dbReference>
<accession>A0ABR4Q877</accession>
<feature type="region of interest" description="Disordered" evidence="1">
    <location>
        <begin position="193"/>
        <end position="245"/>
    </location>
</feature>
<protein>
    <submittedName>
        <fullName evidence="2">Uncharacterized protein</fullName>
    </submittedName>
</protein>
<sequence>MRVRTINKSDDATQHALLRTTPLPPPASSTTRHPTHALQLILQFVLVPSSPRRRPDCHLQGSTPHSTPHFHSSECAIELQLLLLPHPPNSCYTIALTSTQHTSSVQCHTANAYAEEVESISVPCTETASTAATADAASAAAAERSLIFTSVSRCNRHSDTPQTIIQHAKSDILPCQSTSTSSQPGSWRETKLISHAPMPTSNGTEEKASKRAGEQESRETGKPWCFALPSHPPQCDTPRTPSIIT</sequence>
<reference evidence="2 3" key="1">
    <citation type="journal article" date="2022" name="Front. Cell. Infect. Microbiol.">
        <title>The Genomes of Two Strains of Taenia crassiceps the Animal Model for the Study of Human Cysticercosis.</title>
        <authorList>
            <person name="Bobes R.J."/>
            <person name="Estrada K."/>
            <person name="Rios-Valencia D.G."/>
            <person name="Calderon-Gallegos A."/>
            <person name="de la Torre P."/>
            <person name="Carrero J.C."/>
            <person name="Sanchez-Flores A."/>
            <person name="Laclette J.P."/>
        </authorList>
    </citation>
    <scope>NUCLEOTIDE SEQUENCE [LARGE SCALE GENOMIC DNA]</scope>
    <source>
        <strain evidence="2">WFUcys</strain>
    </source>
</reference>
<gene>
    <name evidence="2" type="ORF">TcWFU_007219</name>
</gene>
<evidence type="ECO:0000256" key="1">
    <source>
        <dbReference type="SAM" id="MobiDB-lite"/>
    </source>
</evidence>
<keyword evidence="3" id="KW-1185">Reference proteome</keyword>
<organism evidence="2 3">
    <name type="scientific">Taenia crassiceps</name>
    <dbReference type="NCBI Taxonomy" id="6207"/>
    <lineage>
        <taxon>Eukaryota</taxon>
        <taxon>Metazoa</taxon>
        <taxon>Spiralia</taxon>
        <taxon>Lophotrochozoa</taxon>
        <taxon>Platyhelminthes</taxon>
        <taxon>Cestoda</taxon>
        <taxon>Eucestoda</taxon>
        <taxon>Cyclophyllidea</taxon>
        <taxon>Taeniidae</taxon>
        <taxon>Taenia</taxon>
    </lineage>
</organism>
<feature type="compositionally biased region" description="Basic and acidic residues" evidence="1">
    <location>
        <begin position="204"/>
        <end position="221"/>
    </location>
</feature>
<dbReference type="EMBL" id="JAKROA010000007">
    <property type="protein sequence ID" value="KAL5105867.1"/>
    <property type="molecule type" value="Genomic_DNA"/>
</dbReference>
<proteinExistence type="predicted"/>
<name>A0ABR4Q877_9CEST</name>
<evidence type="ECO:0000313" key="3">
    <source>
        <dbReference type="Proteomes" id="UP001651158"/>
    </source>
</evidence>
<evidence type="ECO:0000313" key="2">
    <source>
        <dbReference type="EMBL" id="KAL5105867.1"/>
    </source>
</evidence>
<feature type="region of interest" description="Disordered" evidence="1">
    <location>
        <begin position="1"/>
        <end position="33"/>
    </location>
</feature>